<keyword evidence="1" id="KW-0808">Transferase</keyword>
<feature type="domain" description="N-acetyltransferase" evidence="3">
    <location>
        <begin position="6"/>
        <end position="151"/>
    </location>
</feature>
<feature type="non-terminal residue" evidence="4">
    <location>
        <position position="1"/>
    </location>
</feature>
<comment type="caution">
    <text evidence="4">The sequence shown here is derived from an EMBL/GenBank/DDBJ whole genome shotgun (WGS) entry which is preliminary data.</text>
</comment>
<evidence type="ECO:0000256" key="1">
    <source>
        <dbReference type="ARBA" id="ARBA00022679"/>
    </source>
</evidence>
<dbReference type="SUPFAM" id="SSF55729">
    <property type="entry name" value="Acyl-CoA N-acyltransferases (Nat)"/>
    <property type="match status" value="1"/>
</dbReference>
<dbReference type="PANTHER" id="PTHR43877">
    <property type="entry name" value="AMINOALKYLPHOSPHONATE N-ACETYLTRANSFERASE-RELATED-RELATED"/>
    <property type="match status" value="1"/>
</dbReference>
<dbReference type="GO" id="GO:0016747">
    <property type="term" value="F:acyltransferase activity, transferring groups other than amino-acyl groups"/>
    <property type="evidence" value="ECO:0007669"/>
    <property type="project" value="InterPro"/>
</dbReference>
<protein>
    <recommendedName>
        <fullName evidence="3">N-acetyltransferase domain-containing protein</fullName>
    </recommendedName>
</protein>
<evidence type="ECO:0000259" key="3">
    <source>
        <dbReference type="PROSITE" id="PS51186"/>
    </source>
</evidence>
<dbReference type="Pfam" id="PF00583">
    <property type="entry name" value="Acetyltransf_1"/>
    <property type="match status" value="1"/>
</dbReference>
<feature type="non-terminal residue" evidence="4">
    <location>
        <position position="151"/>
    </location>
</feature>
<dbReference type="EMBL" id="BARV01013386">
    <property type="protein sequence ID" value="GAI22023.1"/>
    <property type="molecule type" value="Genomic_DNA"/>
</dbReference>
<dbReference type="InterPro" id="IPR000182">
    <property type="entry name" value="GNAT_dom"/>
</dbReference>
<keyword evidence="2" id="KW-0012">Acyltransferase</keyword>
<dbReference type="Gene3D" id="3.40.630.30">
    <property type="match status" value="1"/>
</dbReference>
<dbReference type="AlphaFoldDB" id="X1LSI1"/>
<reference evidence="4" key="1">
    <citation type="journal article" date="2014" name="Front. Microbiol.">
        <title>High frequency of phylogenetically diverse reductive dehalogenase-homologous genes in deep subseafloor sedimentary metagenomes.</title>
        <authorList>
            <person name="Kawai M."/>
            <person name="Futagami T."/>
            <person name="Toyoda A."/>
            <person name="Takaki Y."/>
            <person name="Nishi S."/>
            <person name="Hori S."/>
            <person name="Arai W."/>
            <person name="Tsubouchi T."/>
            <person name="Morono Y."/>
            <person name="Uchiyama I."/>
            <person name="Ito T."/>
            <person name="Fujiyama A."/>
            <person name="Inagaki F."/>
            <person name="Takami H."/>
        </authorList>
    </citation>
    <scope>NUCLEOTIDE SEQUENCE</scope>
    <source>
        <strain evidence="4">Expedition CK06-06</strain>
    </source>
</reference>
<gene>
    <name evidence="4" type="ORF">S06H3_24201</name>
</gene>
<organism evidence="4">
    <name type="scientific">marine sediment metagenome</name>
    <dbReference type="NCBI Taxonomy" id="412755"/>
    <lineage>
        <taxon>unclassified sequences</taxon>
        <taxon>metagenomes</taxon>
        <taxon>ecological metagenomes</taxon>
    </lineage>
</organism>
<dbReference type="InterPro" id="IPR050832">
    <property type="entry name" value="Bact_Acetyltransf"/>
</dbReference>
<accession>X1LSI1</accession>
<evidence type="ECO:0000313" key="4">
    <source>
        <dbReference type="EMBL" id="GAI22023.1"/>
    </source>
</evidence>
<name>X1LSI1_9ZZZZ</name>
<dbReference type="PROSITE" id="PS51186">
    <property type="entry name" value="GNAT"/>
    <property type="match status" value="1"/>
</dbReference>
<dbReference type="PANTHER" id="PTHR43877:SF2">
    <property type="entry name" value="AMINOALKYLPHOSPHONATE N-ACETYLTRANSFERASE-RELATED"/>
    <property type="match status" value="1"/>
</dbReference>
<sequence>VDMTEILIREARESDLLTIGKLTLELIEAMGNTEGIDIKLIAENCRNLLNEVNSHILVAEIEGVVAGFVNFTTRKTILHRGLSGLIDELIIAKSYRGKGIGKQLLSSAIEKSRQLGCCEVEVSTEKTNIKAREFYRQYGFTERGMFFEMDL</sequence>
<dbReference type="CDD" id="cd04301">
    <property type="entry name" value="NAT_SF"/>
    <property type="match status" value="1"/>
</dbReference>
<evidence type="ECO:0000256" key="2">
    <source>
        <dbReference type="ARBA" id="ARBA00023315"/>
    </source>
</evidence>
<proteinExistence type="predicted"/>
<dbReference type="InterPro" id="IPR016181">
    <property type="entry name" value="Acyl_CoA_acyltransferase"/>
</dbReference>